<sequence>MAATPSIRSTLFAATCLGAIFVSTGLMSFAHAQDDSYEVSALPTEIAAIGTGELDCDLDDAIPSFGFQALELEDGGTLFNVPCQTADVNIEAYIAKLEPDGGVTVFSFATEPGDNAEAYKTAINPEVLKNGLIVRSNSFYGPDANCGVLDTHELSEDGTAYDLVERREKTDCSGDYIPPVTYPVIWSAN</sequence>
<comment type="caution">
    <text evidence="2">The sequence shown here is derived from an EMBL/GenBank/DDBJ whole genome shotgun (WGS) entry which is preliminary data.</text>
</comment>
<protein>
    <submittedName>
        <fullName evidence="2">Uncharacterized protein</fullName>
    </submittedName>
</protein>
<name>A0ABU8TM74_9HYPH</name>
<keyword evidence="3" id="KW-1185">Reference proteome</keyword>
<reference evidence="2 3" key="1">
    <citation type="submission" date="2024-02" db="EMBL/GenBank/DDBJ databases">
        <title>Roseibium algae sp. nov., isolated from marine alga (Grateloupia sp.), showing potential in myo-inositol conversion.</title>
        <authorList>
            <person name="Wang Y."/>
        </authorList>
    </citation>
    <scope>NUCLEOTIDE SEQUENCE [LARGE SCALE GENOMIC DNA]</scope>
    <source>
        <strain evidence="2 3">H3510</strain>
    </source>
</reference>
<dbReference type="RefSeq" id="WP_340275260.1">
    <property type="nucleotide sequence ID" value="NZ_JBAKIA010000010.1"/>
</dbReference>
<accession>A0ABU8TM74</accession>
<evidence type="ECO:0000256" key="1">
    <source>
        <dbReference type="SAM" id="SignalP"/>
    </source>
</evidence>
<organism evidence="2 3">
    <name type="scientific">Roseibium algae</name>
    <dbReference type="NCBI Taxonomy" id="3123038"/>
    <lineage>
        <taxon>Bacteria</taxon>
        <taxon>Pseudomonadati</taxon>
        <taxon>Pseudomonadota</taxon>
        <taxon>Alphaproteobacteria</taxon>
        <taxon>Hyphomicrobiales</taxon>
        <taxon>Stappiaceae</taxon>
        <taxon>Roseibium</taxon>
    </lineage>
</organism>
<feature type="chain" id="PRO_5045491678" evidence="1">
    <location>
        <begin position="33"/>
        <end position="189"/>
    </location>
</feature>
<proteinExistence type="predicted"/>
<dbReference type="Proteomes" id="UP001385499">
    <property type="component" value="Unassembled WGS sequence"/>
</dbReference>
<dbReference type="EMBL" id="JBAKIA010000010">
    <property type="protein sequence ID" value="MEJ8475270.1"/>
    <property type="molecule type" value="Genomic_DNA"/>
</dbReference>
<evidence type="ECO:0000313" key="3">
    <source>
        <dbReference type="Proteomes" id="UP001385499"/>
    </source>
</evidence>
<feature type="signal peptide" evidence="1">
    <location>
        <begin position="1"/>
        <end position="32"/>
    </location>
</feature>
<keyword evidence="1" id="KW-0732">Signal</keyword>
<gene>
    <name evidence="2" type="ORF">V6575_14340</name>
</gene>
<evidence type="ECO:0000313" key="2">
    <source>
        <dbReference type="EMBL" id="MEJ8475270.1"/>
    </source>
</evidence>